<reference evidence="1" key="1">
    <citation type="submission" date="2023-04" db="EMBL/GenBank/DDBJ databases">
        <title>A chromosome-level genome assembly of the parasitoid wasp Eretmocerus hayati.</title>
        <authorList>
            <person name="Zhong Y."/>
            <person name="Liu S."/>
            <person name="Liu Y."/>
        </authorList>
    </citation>
    <scope>NUCLEOTIDE SEQUENCE</scope>
    <source>
        <strain evidence="1">ZJU_SS_LIU_2023</strain>
    </source>
</reference>
<sequence length="328" mass="37963">MEKRTAFTTYIDSMDPSDGPVSCEFPNVTANRVSILGNYQIVIQAHKKILIVDKSYCFFKVIHIKSYAAVISQDSFFTILINSPEQNKAELIFKGSLSAQQYDDHGKLGKEFLNFTRQRGELVHQGQFIDKLDGKDKYFLIQDISKHSNHWGLVDIFNYKFEKVDSKLIEPYPKAYSTAHDRFSICYEEYGLECTLYDETFRQLYKINVIRNSSEVLDNYKFVNVHNLVNGSLLVTFCQKISDTTCRLYCAVSDERGQLFQNRYFDFESLYTDDAFLKPFFMDINSIFKPRIFELHAKNSIYCLVFPHNGSLHGVAISLKDLLRSTGT</sequence>
<gene>
    <name evidence="1" type="ORF">QAD02_006656</name>
</gene>
<protein>
    <submittedName>
        <fullName evidence="1">Uncharacterized protein</fullName>
    </submittedName>
</protein>
<comment type="caution">
    <text evidence="1">The sequence shown here is derived from an EMBL/GenBank/DDBJ whole genome shotgun (WGS) entry which is preliminary data.</text>
</comment>
<proteinExistence type="predicted"/>
<dbReference type="Proteomes" id="UP001239111">
    <property type="component" value="Chromosome 4"/>
</dbReference>
<accession>A0ACC2N1R8</accession>
<organism evidence="1 2">
    <name type="scientific">Eretmocerus hayati</name>
    <dbReference type="NCBI Taxonomy" id="131215"/>
    <lineage>
        <taxon>Eukaryota</taxon>
        <taxon>Metazoa</taxon>
        <taxon>Ecdysozoa</taxon>
        <taxon>Arthropoda</taxon>
        <taxon>Hexapoda</taxon>
        <taxon>Insecta</taxon>
        <taxon>Pterygota</taxon>
        <taxon>Neoptera</taxon>
        <taxon>Endopterygota</taxon>
        <taxon>Hymenoptera</taxon>
        <taxon>Apocrita</taxon>
        <taxon>Proctotrupomorpha</taxon>
        <taxon>Chalcidoidea</taxon>
        <taxon>Aphelinidae</taxon>
        <taxon>Aphelininae</taxon>
        <taxon>Eretmocerus</taxon>
    </lineage>
</organism>
<dbReference type="EMBL" id="CM056744">
    <property type="protein sequence ID" value="KAJ8664994.1"/>
    <property type="molecule type" value="Genomic_DNA"/>
</dbReference>
<keyword evidence="2" id="KW-1185">Reference proteome</keyword>
<evidence type="ECO:0000313" key="1">
    <source>
        <dbReference type="EMBL" id="KAJ8664994.1"/>
    </source>
</evidence>
<evidence type="ECO:0000313" key="2">
    <source>
        <dbReference type="Proteomes" id="UP001239111"/>
    </source>
</evidence>
<name>A0ACC2N1R8_9HYME</name>